<dbReference type="Pfam" id="PF00583">
    <property type="entry name" value="Acetyltransf_1"/>
    <property type="match status" value="1"/>
</dbReference>
<accession>A0A1R4IZ29</accession>
<sequence>MDDNIEIRLMNQSEAVEIADEWKYEPPYDFYDMTADVEDYEEILDMKSRENHYYSVLENQKLIGFFCVFPVESKTIEIELGLGLKPELTGKGLGRKFMTLILVYIEQALGCHKVWLSVADFNQRAVKLYQQVGFEYVNEKTQDSNGGKYNFIVMNNFSKKKTKM</sequence>
<dbReference type="EMBL" id="FUKW01000054">
    <property type="protein sequence ID" value="SJN25100.1"/>
    <property type="molecule type" value="Genomic_DNA"/>
</dbReference>
<reference evidence="2 3" key="1">
    <citation type="submission" date="2017-02" db="EMBL/GenBank/DDBJ databases">
        <authorList>
            <person name="Peterson S.W."/>
        </authorList>
    </citation>
    <scope>NUCLEOTIDE SEQUENCE [LARGE SCALE GENOMIC DNA]</scope>
    <source>
        <strain evidence="2 3">42ea</strain>
    </source>
</reference>
<dbReference type="InterPro" id="IPR000182">
    <property type="entry name" value="GNAT_dom"/>
</dbReference>
<evidence type="ECO:0000259" key="1">
    <source>
        <dbReference type="PROSITE" id="PS51186"/>
    </source>
</evidence>
<keyword evidence="2" id="KW-0808">Transferase</keyword>
<keyword evidence="2" id="KW-0012">Acyltransferase</keyword>
<dbReference type="CDD" id="cd04301">
    <property type="entry name" value="NAT_SF"/>
    <property type="match status" value="1"/>
</dbReference>
<gene>
    <name evidence="2" type="ORF">FM115_03235</name>
</gene>
<dbReference type="PROSITE" id="PS51186">
    <property type="entry name" value="GNAT"/>
    <property type="match status" value="1"/>
</dbReference>
<dbReference type="RefSeq" id="WP_087057405.1">
    <property type="nucleotide sequence ID" value="NZ_FUKW01000054.1"/>
</dbReference>
<dbReference type="PANTHER" id="PTHR43415:SF3">
    <property type="entry name" value="GNAT-FAMILY ACETYLTRANSFERASE"/>
    <property type="match status" value="1"/>
</dbReference>
<dbReference type="SUPFAM" id="SSF55729">
    <property type="entry name" value="Acyl-CoA N-acyltransferases (Nat)"/>
    <property type="match status" value="1"/>
</dbReference>
<dbReference type="EC" id="2.3.1.128" evidence="2"/>
<dbReference type="PANTHER" id="PTHR43415">
    <property type="entry name" value="SPERMIDINE N(1)-ACETYLTRANSFERASE"/>
    <property type="match status" value="1"/>
</dbReference>
<dbReference type="InterPro" id="IPR016181">
    <property type="entry name" value="Acyl_CoA_acyltransferase"/>
</dbReference>
<evidence type="ECO:0000313" key="2">
    <source>
        <dbReference type="EMBL" id="SJN25100.1"/>
    </source>
</evidence>
<feature type="domain" description="N-acetyltransferase" evidence="1">
    <location>
        <begin position="5"/>
        <end position="155"/>
    </location>
</feature>
<dbReference type="Gene3D" id="3.40.630.30">
    <property type="match status" value="1"/>
</dbReference>
<organism evidence="2 3">
    <name type="scientific">Marinilactibacillus psychrotolerans 42ea</name>
    <dbReference type="NCBI Taxonomy" id="1255609"/>
    <lineage>
        <taxon>Bacteria</taxon>
        <taxon>Bacillati</taxon>
        <taxon>Bacillota</taxon>
        <taxon>Bacilli</taxon>
        <taxon>Lactobacillales</taxon>
        <taxon>Carnobacteriaceae</taxon>
        <taxon>Marinilactibacillus</taxon>
    </lineage>
</organism>
<protein>
    <submittedName>
        <fullName evidence="2">Ribosomal-protein-alanine acetyltransferase</fullName>
        <ecNumber evidence="2">2.3.1.128</ecNumber>
    </submittedName>
</protein>
<dbReference type="Proteomes" id="UP000195611">
    <property type="component" value="Unassembled WGS sequence"/>
</dbReference>
<proteinExistence type="predicted"/>
<evidence type="ECO:0000313" key="3">
    <source>
        <dbReference type="Proteomes" id="UP000195611"/>
    </source>
</evidence>
<name>A0A1R4IZ29_9LACT</name>
<dbReference type="AlphaFoldDB" id="A0A1R4IZ29"/>
<dbReference type="GO" id="GO:0016747">
    <property type="term" value="F:acyltransferase activity, transferring groups other than amino-acyl groups"/>
    <property type="evidence" value="ECO:0007669"/>
    <property type="project" value="InterPro"/>
</dbReference>